<accession>A0A059XU79</accession>
<evidence type="ECO:0000313" key="2">
    <source>
        <dbReference type="Proteomes" id="UP000027059"/>
    </source>
</evidence>
<name>A0A059XU79_9BACT</name>
<gene>
    <name evidence="1" type="ORF">Y981_07370</name>
</gene>
<dbReference type="Proteomes" id="UP000027059">
    <property type="component" value="Chromosome"/>
</dbReference>
<dbReference type="EMBL" id="CP007243">
    <property type="protein sequence ID" value="AIA30640.1"/>
    <property type="molecule type" value="Genomic_DNA"/>
</dbReference>
<reference evidence="2" key="1">
    <citation type="submission" date="2014-02" db="EMBL/GenBank/DDBJ databases">
        <title>Complete genome sequence and comparative genomic analysis of the nitrogen-fixing bacterium Leptospirillum ferriphilum YSK.</title>
        <authorList>
            <person name="Guo X."/>
            <person name="Yin H."/>
            <person name="Liang Y."/>
            <person name="Hu Q."/>
            <person name="Ma L."/>
            <person name="Xiao Y."/>
            <person name="Zhang X."/>
            <person name="Qiu G."/>
            <person name="Liu X."/>
        </authorList>
    </citation>
    <scope>NUCLEOTIDE SEQUENCE [LARGE SCALE GENOMIC DNA]</scope>
    <source>
        <strain evidence="2">YSK</strain>
    </source>
</reference>
<dbReference type="AlphaFoldDB" id="A0A059XU79"/>
<reference evidence="1 2" key="2">
    <citation type="journal article" date="2015" name="Biomed. Res. Int.">
        <title>Effects of Arsenite Resistance on the Growth and Functional Gene Expression of Leptospirillum ferriphilum and Acidithiobacillus thiooxidans in Pure Culture and Coculture.</title>
        <authorList>
            <person name="Jiang H."/>
            <person name="Liang Y."/>
            <person name="Yin H."/>
            <person name="Xiao Y."/>
            <person name="Guo X."/>
            <person name="Xu Y."/>
            <person name="Hu Q."/>
            <person name="Liu H."/>
            <person name="Liu X."/>
        </authorList>
    </citation>
    <scope>NUCLEOTIDE SEQUENCE [LARGE SCALE GENOMIC DNA]</scope>
    <source>
        <strain evidence="1 2">YSK</strain>
    </source>
</reference>
<proteinExistence type="predicted"/>
<sequence>MVCFKCNGWMFQERFSDPLSDAPDFQGWHCPVCGLIIDPLILFNRIHPPAPRPGGNRNLKSMGKMGFLRKKIALQG</sequence>
<protein>
    <submittedName>
        <fullName evidence="1">Uncharacterized protein</fullName>
    </submittedName>
</protein>
<dbReference type="KEGG" id="lfp:Y981_07370"/>
<organism evidence="1 2">
    <name type="scientific">Leptospirillum ferriphilum YSK</name>
    <dbReference type="NCBI Taxonomy" id="1441628"/>
    <lineage>
        <taxon>Bacteria</taxon>
        <taxon>Pseudomonadati</taxon>
        <taxon>Nitrospirota</taxon>
        <taxon>Nitrospiria</taxon>
        <taxon>Nitrospirales</taxon>
        <taxon>Nitrospiraceae</taxon>
        <taxon>Leptospirillum</taxon>
    </lineage>
</organism>
<evidence type="ECO:0000313" key="1">
    <source>
        <dbReference type="EMBL" id="AIA30640.1"/>
    </source>
</evidence>
<dbReference type="HOGENOM" id="CLU_2650034_0_0_0"/>
<keyword evidence="2" id="KW-1185">Reference proteome</keyword>